<dbReference type="PANTHER" id="PTHR15071">
    <property type="entry name" value="MANNOSE-6-PHOSPHATE RECEPTOR FAMILY MEMBER"/>
    <property type="match status" value="1"/>
</dbReference>
<feature type="chain" id="PRO_5027657857" evidence="7">
    <location>
        <begin position="33"/>
        <end position="366"/>
    </location>
</feature>
<proteinExistence type="predicted"/>
<accession>A0A6P8C9A8</accession>
<evidence type="ECO:0000313" key="8">
    <source>
        <dbReference type="Proteomes" id="UP000515151"/>
    </source>
</evidence>
<organism evidence="8 9">
    <name type="scientific">Punica granatum</name>
    <name type="common">Pomegranate</name>
    <dbReference type="NCBI Taxonomy" id="22663"/>
    <lineage>
        <taxon>Eukaryota</taxon>
        <taxon>Viridiplantae</taxon>
        <taxon>Streptophyta</taxon>
        <taxon>Embryophyta</taxon>
        <taxon>Tracheophyta</taxon>
        <taxon>Spermatophyta</taxon>
        <taxon>Magnoliopsida</taxon>
        <taxon>eudicotyledons</taxon>
        <taxon>Gunneridae</taxon>
        <taxon>Pentapetalae</taxon>
        <taxon>rosids</taxon>
        <taxon>malvids</taxon>
        <taxon>Myrtales</taxon>
        <taxon>Lythraceae</taxon>
        <taxon>Punica</taxon>
    </lineage>
</organism>
<dbReference type="OrthoDB" id="29460at2759"/>
<evidence type="ECO:0000256" key="3">
    <source>
        <dbReference type="ARBA" id="ARBA00022729"/>
    </source>
</evidence>
<dbReference type="Proteomes" id="UP000515151">
    <property type="component" value="Chromosome 2"/>
</dbReference>
<keyword evidence="3 7" id="KW-0732">Signal</keyword>
<keyword evidence="2 6" id="KW-0812">Transmembrane</keyword>
<keyword evidence="8" id="KW-1185">Reference proteome</keyword>
<reference evidence="8" key="1">
    <citation type="journal article" date="2020" name="Plant Biotechnol. J.">
        <title>The pomegranate (Punica granatum L.) draft genome dissects genetic divergence between soft- and hard-seeded cultivars.</title>
        <authorList>
            <person name="Luo X."/>
            <person name="Li H."/>
            <person name="Wu Z."/>
            <person name="Yao W."/>
            <person name="Zhao P."/>
            <person name="Cao D."/>
            <person name="Yu H."/>
            <person name="Li K."/>
            <person name="Poudel K."/>
            <person name="Zhao D."/>
            <person name="Zhang F."/>
            <person name="Xia X."/>
            <person name="Chen L."/>
            <person name="Wang Q."/>
            <person name="Jing D."/>
            <person name="Cao S."/>
        </authorList>
    </citation>
    <scope>NUCLEOTIDE SEQUENCE [LARGE SCALE GENOMIC DNA]</scope>
    <source>
        <strain evidence="8">cv. Tunisia</strain>
    </source>
</reference>
<evidence type="ECO:0000256" key="2">
    <source>
        <dbReference type="ARBA" id="ARBA00022692"/>
    </source>
</evidence>
<name>A0A6P8C9A8_PUNGR</name>
<feature type="signal peptide" evidence="7">
    <location>
        <begin position="1"/>
        <end position="32"/>
    </location>
</feature>
<evidence type="ECO:0000256" key="4">
    <source>
        <dbReference type="ARBA" id="ARBA00022989"/>
    </source>
</evidence>
<dbReference type="Pfam" id="PF09451">
    <property type="entry name" value="ATG27"/>
    <property type="match status" value="1"/>
</dbReference>
<evidence type="ECO:0000313" key="9">
    <source>
        <dbReference type="RefSeq" id="XP_031379485.1"/>
    </source>
</evidence>
<evidence type="ECO:0000256" key="1">
    <source>
        <dbReference type="ARBA" id="ARBA00004167"/>
    </source>
</evidence>
<evidence type="ECO:0000256" key="7">
    <source>
        <dbReference type="SAM" id="SignalP"/>
    </source>
</evidence>
<comment type="subcellular location">
    <subcellularLocation>
        <location evidence="1">Membrane</location>
        <topology evidence="1">Single-pass membrane protein</topology>
    </subcellularLocation>
</comment>
<dbReference type="AlphaFoldDB" id="A0A6P8C9A8"/>
<gene>
    <name evidence="9" type="primary">LOC116194736</name>
</gene>
<evidence type="ECO:0000256" key="5">
    <source>
        <dbReference type="ARBA" id="ARBA00023136"/>
    </source>
</evidence>
<keyword evidence="4 6" id="KW-1133">Transmembrane helix</keyword>
<protein>
    <submittedName>
        <fullName evidence="9">Uncharacterized protein LOC116194736 isoform X1</fullName>
    </submittedName>
</protein>
<evidence type="ECO:0000256" key="6">
    <source>
        <dbReference type="SAM" id="Phobius"/>
    </source>
</evidence>
<dbReference type="RefSeq" id="XP_031379485.1">
    <property type="nucleotide sequence ID" value="XM_031523625.1"/>
</dbReference>
<dbReference type="InterPro" id="IPR018939">
    <property type="entry name" value="Autophagy-rel_prot_27"/>
</dbReference>
<sequence>MKIRRCSFNQCPLIFLLSAIMLRVAPLDSVSAACELSVVDRKKLYNYSLVSPIQKFPHGALSEDGFYKVAANGSVVWFQICNGMIFNHDAPRCFDCSDCGGPLHCGMQCSALVANDVGGYPVCTAIGHASGINISIADKKNPHSGVIVKMSSVNQEVDGKKVNCSLTVTVLCDYSGAQGPHILERSGACDYATVLRHPSGCAKVVYIHGRGWVWFGIFVILMFSLLGGYLLAGTVYRYFVLGVHGIDAIPNLEFWANLPHRTQCGNSGDRLKALEAHILPSTFEEPRLSTVLDWVINFGSLDSTLHREFQVLRHNCEISTGKISREIQFHCDVPCHIYSIVGRYYPVDQVMGLQKYKKNFPILILM</sequence>
<keyword evidence="5 6" id="KW-0472">Membrane</keyword>
<reference evidence="9" key="2">
    <citation type="submission" date="2025-08" db="UniProtKB">
        <authorList>
            <consortium name="RefSeq"/>
        </authorList>
    </citation>
    <scope>IDENTIFICATION</scope>
    <source>
        <tissue evidence="9">Leaf</tissue>
    </source>
</reference>
<dbReference type="GO" id="GO:0000139">
    <property type="term" value="C:Golgi membrane"/>
    <property type="evidence" value="ECO:0007669"/>
    <property type="project" value="UniProtKB-SubCell"/>
</dbReference>
<dbReference type="PANTHER" id="PTHR15071:SF0">
    <property type="entry name" value="MANNOSE 6-PHOSPHATE RECEPTOR-LIKE PROTEIN 1"/>
    <property type="match status" value="1"/>
</dbReference>
<dbReference type="GeneID" id="116194736"/>
<feature type="transmembrane region" description="Helical" evidence="6">
    <location>
        <begin position="211"/>
        <end position="232"/>
    </location>
</feature>